<protein>
    <submittedName>
        <fullName evidence="3">DnaJ-domain-containing protein</fullName>
    </submittedName>
</protein>
<dbReference type="PANTHER" id="PTHR44144">
    <property type="entry name" value="DNAJ HOMOLOG SUBFAMILY C MEMBER 9"/>
    <property type="match status" value="1"/>
</dbReference>
<dbReference type="GO" id="GO:0005737">
    <property type="term" value="C:cytoplasm"/>
    <property type="evidence" value="ECO:0007669"/>
    <property type="project" value="TreeGrafter"/>
</dbReference>
<gene>
    <name evidence="3" type="ORF">CC85DRAFT_287868</name>
</gene>
<dbReference type="GO" id="GO:0005634">
    <property type="term" value="C:nucleus"/>
    <property type="evidence" value="ECO:0007669"/>
    <property type="project" value="TreeGrafter"/>
</dbReference>
<dbReference type="PROSITE" id="PS00636">
    <property type="entry name" value="DNAJ_1"/>
    <property type="match status" value="1"/>
</dbReference>
<dbReference type="RefSeq" id="XP_018276571.1">
    <property type="nucleotide sequence ID" value="XM_018424049.1"/>
</dbReference>
<dbReference type="InterPro" id="IPR052594">
    <property type="entry name" value="J_domain-containing_protein"/>
</dbReference>
<dbReference type="InterPro" id="IPR001623">
    <property type="entry name" value="DnaJ_domain"/>
</dbReference>
<evidence type="ECO:0000256" key="1">
    <source>
        <dbReference type="SAM" id="MobiDB-lite"/>
    </source>
</evidence>
<dbReference type="CDD" id="cd06257">
    <property type="entry name" value="DnaJ"/>
    <property type="match status" value="1"/>
</dbReference>
<dbReference type="PRINTS" id="PR00625">
    <property type="entry name" value="JDOMAIN"/>
</dbReference>
<sequence>MDADPLYTFFSPAEADDPDVLYTTLGVSRASPAAEIAKAYRRAALRCHPDKHASAPQAARDALTAQFQRVGFAFAVLSDAARRKRYDATGRTDEVAFGDGDGGWDAYFADLFDGVDRKALDEDKRVYQGSAEEMADVREAYDETGGDLEGIMARIPHSTLEDEARLVDAVKGEIAAGRLKLTRTWTRTAGDKAAAKKRMRAALAEAAEAEEEAKRLGVWDEFYGSGAKGKRARDEGEEGEEGGKAKGKGKPSKDGEDEDGALAALIRGRQNSRAANFAALEAKYAAKAKKGRKKAEEPHPDELDDDAFAALQAKMFANKDKGKKRKTK</sequence>
<dbReference type="GeneID" id="28984652"/>
<evidence type="ECO:0000313" key="4">
    <source>
        <dbReference type="Proteomes" id="UP000053611"/>
    </source>
</evidence>
<organism evidence="3 4">
    <name type="scientific">Cutaneotrichosporon oleaginosum</name>
    <dbReference type="NCBI Taxonomy" id="879819"/>
    <lineage>
        <taxon>Eukaryota</taxon>
        <taxon>Fungi</taxon>
        <taxon>Dikarya</taxon>
        <taxon>Basidiomycota</taxon>
        <taxon>Agaricomycotina</taxon>
        <taxon>Tremellomycetes</taxon>
        <taxon>Trichosporonales</taxon>
        <taxon>Trichosporonaceae</taxon>
        <taxon>Cutaneotrichosporon</taxon>
    </lineage>
</organism>
<evidence type="ECO:0000259" key="2">
    <source>
        <dbReference type="PROSITE" id="PS50076"/>
    </source>
</evidence>
<dbReference type="EMBL" id="KQ087242">
    <property type="protein sequence ID" value="KLT40080.1"/>
    <property type="molecule type" value="Genomic_DNA"/>
</dbReference>
<dbReference type="GO" id="GO:0031072">
    <property type="term" value="F:heat shock protein binding"/>
    <property type="evidence" value="ECO:0007669"/>
    <property type="project" value="TreeGrafter"/>
</dbReference>
<dbReference type="PANTHER" id="PTHR44144:SF1">
    <property type="entry name" value="DNAJ HOMOLOG SUBFAMILY C MEMBER 9"/>
    <property type="match status" value="1"/>
</dbReference>
<dbReference type="AlphaFoldDB" id="A0A0J0XG74"/>
<dbReference type="Pfam" id="PF23302">
    <property type="entry name" value="HTH_DNAJC9"/>
    <property type="match status" value="1"/>
</dbReference>
<dbReference type="SUPFAM" id="SSF46565">
    <property type="entry name" value="Chaperone J-domain"/>
    <property type="match status" value="1"/>
</dbReference>
<feature type="region of interest" description="Disordered" evidence="1">
    <location>
        <begin position="226"/>
        <end position="263"/>
    </location>
</feature>
<dbReference type="SMART" id="SM00271">
    <property type="entry name" value="DnaJ"/>
    <property type="match status" value="1"/>
</dbReference>
<evidence type="ECO:0000313" key="3">
    <source>
        <dbReference type="EMBL" id="KLT40080.1"/>
    </source>
</evidence>
<name>A0A0J0XG74_9TREE</name>
<dbReference type="Gene3D" id="1.10.287.110">
    <property type="entry name" value="DnaJ domain"/>
    <property type="match status" value="1"/>
</dbReference>
<dbReference type="InterPro" id="IPR056453">
    <property type="entry name" value="HTH_DNAJC9"/>
</dbReference>
<feature type="domain" description="J" evidence="2">
    <location>
        <begin position="20"/>
        <end position="90"/>
    </location>
</feature>
<accession>A0A0J0XG74</accession>
<dbReference type="Pfam" id="PF00226">
    <property type="entry name" value="DnaJ"/>
    <property type="match status" value="1"/>
</dbReference>
<dbReference type="Proteomes" id="UP000053611">
    <property type="component" value="Unassembled WGS sequence"/>
</dbReference>
<dbReference type="InterPro" id="IPR036869">
    <property type="entry name" value="J_dom_sf"/>
</dbReference>
<proteinExistence type="predicted"/>
<feature type="region of interest" description="Disordered" evidence="1">
    <location>
        <begin position="286"/>
        <end position="309"/>
    </location>
</feature>
<reference evidence="3 4" key="1">
    <citation type="submission" date="2015-03" db="EMBL/GenBank/DDBJ databases">
        <title>Genomics and transcriptomics of the oil-accumulating basidiomycete yeast T. oleaginosus allow insights into substrate utilization and the diverse evolutionary trajectories of mating systems in fungi.</title>
        <authorList>
            <consortium name="DOE Joint Genome Institute"/>
            <person name="Kourist R."/>
            <person name="Kracht O."/>
            <person name="Bracharz F."/>
            <person name="Lipzen A."/>
            <person name="Nolan M."/>
            <person name="Ohm R."/>
            <person name="Grigoriev I."/>
            <person name="Sun S."/>
            <person name="Heitman J."/>
            <person name="Bruck T."/>
            <person name="Nowrousian M."/>
        </authorList>
    </citation>
    <scope>NUCLEOTIDE SEQUENCE [LARGE SCALE GENOMIC DNA]</scope>
    <source>
        <strain evidence="3 4">IBC0246</strain>
    </source>
</reference>
<keyword evidence="4" id="KW-1185">Reference proteome</keyword>
<dbReference type="InterPro" id="IPR018253">
    <property type="entry name" value="DnaJ_domain_CS"/>
</dbReference>
<dbReference type="PROSITE" id="PS50076">
    <property type="entry name" value="DNAJ_2"/>
    <property type="match status" value="1"/>
</dbReference>
<dbReference type="OrthoDB" id="110024at2759"/>